<dbReference type="InterPro" id="IPR015797">
    <property type="entry name" value="NUDIX_hydrolase-like_dom_sf"/>
</dbReference>
<dbReference type="Pfam" id="PF00293">
    <property type="entry name" value="NUDIX"/>
    <property type="match status" value="1"/>
</dbReference>
<evidence type="ECO:0000259" key="17">
    <source>
        <dbReference type="PROSITE" id="PS51462"/>
    </source>
</evidence>
<comment type="caution">
    <text evidence="18">The sequence shown here is derived from an EMBL/GenBank/DDBJ whole genome shotgun (WGS) entry which is preliminary data.</text>
</comment>
<organism evidence="18 19">
    <name type="scientific">Sphingobacterium chuzhouense</name>
    <dbReference type="NCBI Taxonomy" id="1742264"/>
    <lineage>
        <taxon>Bacteria</taxon>
        <taxon>Pseudomonadati</taxon>
        <taxon>Bacteroidota</taxon>
        <taxon>Sphingobacteriia</taxon>
        <taxon>Sphingobacteriales</taxon>
        <taxon>Sphingobacteriaceae</taxon>
        <taxon>Sphingobacterium</taxon>
    </lineage>
</organism>
<evidence type="ECO:0000256" key="16">
    <source>
        <dbReference type="ARBA" id="ARBA00042798"/>
    </source>
</evidence>
<feature type="domain" description="Nudix hydrolase" evidence="17">
    <location>
        <begin position="1"/>
        <end position="76"/>
    </location>
</feature>
<comment type="cofactor">
    <cofactor evidence="1">
        <name>Mg(2+)</name>
        <dbReference type="ChEBI" id="CHEBI:18420"/>
    </cofactor>
</comment>
<keyword evidence="7" id="KW-0378">Hydrolase</keyword>
<dbReference type="PANTHER" id="PTHR47707">
    <property type="entry name" value="8-OXO-DGTP DIPHOSPHATASE"/>
    <property type="match status" value="1"/>
</dbReference>
<comment type="similarity">
    <text evidence="2">Belongs to the Nudix hydrolase family.</text>
</comment>
<keyword evidence="3" id="KW-0515">Mutator protein</keyword>
<keyword evidence="4" id="KW-0235">DNA replication</keyword>
<evidence type="ECO:0000256" key="13">
    <source>
        <dbReference type="ARBA" id="ARBA00040794"/>
    </source>
</evidence>
<dbReference type="EC" id="3.6.1.55" evidence="12"/>
<evidence type="ECO:0000256" key="1">
    <source>
        <dbReference type="ARBA" id="ARBA00001946"/>
    </source>
</evidence>
<evidence type="ECO:0000313" key="18">
    <source>
        <dbReference type="EMBL" id="MBD1421636.1"/>
    </source>
</evidence>
<name>A0ABR7XR46_9SPHI</name>
<evidence type="ECO:0000256" key="11">
    <source>
        <dbReference type="ARBA" id="ARBA00036904"/>
    </source>
</evidence>
<dbReference type="Gene3D" id="3.90.79.10">
    <property type="entry name" value="Nucleoside Triphosphate Pyrophosphohydrolase"/>
    <property type="match status" value="1"/>
</dbReference>
<dbReference type="PROSITE" id="PS51462">
    <property type="entry name" value="NUDIX"/>
    <property type="match status" value="1"/>
</dbReference>
<evidence type="ECO:0000256" key="3">
    <source>
        <dbReference type="ARBA" id="ARBA00022457"/>
    </source>
</evidence>
<dbReference type="Proteomes" id="UP000651112">
    <property type="component" value="Unassembled WGS sequence"/>
</dbReference>
<accession>A0ABR7XR46</accession>
<keyword evidence="8" id="KW-0460">Magnesium</keyword>
<evidence type="ECO:0000256" key="6">
    <source>
        <dbReference type="ARBA" id="ARBA00022763"/>
    </source>
</evidence>
<dbReference type="InterPro" id="IPR000086">
    <property type="entry name" value="NUDIX_hydrolase_dom"/>
</dbReference>
<protein>
    <recommendedName>
        <fullName evidence="13">8-oxo-dGTP diphosphatase</fullName>
        <ecNumber evidence="12">3.6.1.55</ecNumber>
    </recommendedName>
    <alternativeName>
        <fullName evidence="16">7,8-dihydro-8-oxoguanine-triphosphatase</fullName>
    </alternativeName>
    <alternativeName>
        <fullName evidence="15">Mutator protein MutT</fullName>
    </alternativeName>
    <alternativeName>
        <fullName evidence="14">dGTP pyrophosphohydrolase</fullName>
    </alternativeName>
</protein>
<gene>
    <name evidence="18" type="ORF">H8B21_08670</name>
</gene>
<reference evidence="18 19" key="1">
    <citation type="submission" date="2020-08" db="EMBL/GenBank/DDBJ databases">
        <title>Sphingobacterium sp. DN00404 isolated from aquaculture water.</title>
        <authorList>
            <person name="Zhang M."/>
        </authorList>
    </citation>
    <scope>NUCLEOTIDE SEQUENCE [LARGE SCALE GENOMIC DNA]</scope>
    <source>
        <strain evidence="18 19">KCTC 42746</strain>
    </source>
</reference>
<evidence type="ECO:0000256" key="10">
    <source>
        <dbReference type="ARBA" id="ARBA00035861"/>
    </source>
</evidence>
<evidence type="ECO:0000256" key="9">
    <source>
        <dbReference type="ARBA" id="ARBA00023204"/>
    </source>
</evidence>
<evidence type="ECO:0000256" key="14">
    <source>
        <dbReference type="ARBA" id="ARBA00041592"/>
    </source>
</evidence>
<sequence>MLHVSCAIIEHDNKVLICQRSKRMKLPLKWEFPGCKIEDGESKENCLKREIHEELHQMLGVLFILHISDLNKLSLY</sequence>
<keyword evidence="19" id="KW-1185">Reference proteome</keyword>
<evidence type="ECO:0000256" key="12">
    <source>
        <dbReference type="ARBA" id="ARBA00038905"/>
    </source>
</evidence>
<evidence type="ECO:0000256" key="5">
    <source>
        <dbReference type="ARBA" id="ARBA00022723"/>
    </source>
</evidence>
<keyword evidence="9" id="KW-0234">DNA repair</keyword>
<evidence type="ECO:0000256" key="4">
    <source>
        <dbReference type="ARBA" id="ARBA00022705"/>
    </source>
</evidence>
<keyword evidence="5" id="KW-0479">Metal-binding</keyword>
<evidence type="ECO:0000256" key="8">
    <source>
        <dbReference type="ARBA" id="ARBA00022842"/>
    </source>
</evidence>
<proteinExistence type="inferred from homology"/>
<comment type="catalytic activity">
    <reaction evidence="10">
        <text>8-oxo-dGTP + H2O = 8-oxo-dGMP + diphosphate + H(+)</text>
        <dbReference type="Rhea" id="RHEA:31575"/>
        <dbReference type="ChEBI" id="CHEBI:15377"/>
        <dbReference type="ChEBI" id="CHEBI:15378"/>
        <dbReference type="ChEBI" id="CHEBI:33019"/>
        <dbReference type="ChEBI" id="CHEBI:63224"/>
        <dbReference type="ChEBI" id="CHEBI:77896"/>
        <dbReference type="EC" id="3.6.1.55"/>
    </reaction>
</comment>
<dbReference type="PANTHER" id="PTHR47707:SF1">
    <property type="entry name" value="NUDIX HYDROLASE FAMILY PROTEIN"/>
    <property type="match status" value="1"/>
</dbReference>
<dbReference type="SUPFAM" id="SSF55811">
    <property type="entry name" value="Nudix"/>
    <property type="match status" value="1"/>
</dbReference>
<dbReference type="EMBL" id="JACNYL010000002">
    <property type="protein sequence ID" value="MBD1421636.1"/>
    <property type="molecule type" value="Genomic_DNA"/>
</dbReference>
<dbReference type="InterPro" id="IPR047127">
    <property type="entry name" value="MutT-like"/>
</dbReference>
<evidence type="ECO:0000256" key="7">
    <source>
        <dbReference type="ARBA" id="ARBA00022801"/>
    </source>
</evidence>
<evidence type="ECO:0000256" key="2">
    <source>
        <dbReference type="ARBA" id="ARBA00005582"/>
    </source>
</evidence>
<dbReference type="RefSeq" id="WP_190313383.1">
    <property type="nucleotide sequence ID" value="NZ_JACNYL010000002.1"/>
</dbReference>
<comment type="catalytic activity">
    <reaction evidence="11">
        <text>8-oxo-GTP + H2O = 8-oxo-GMP + diphosphate + H(+)</text>
        <dbReference type="Rhea" id="RHEA:67616"/>
        <dbReference type="ChEBI" id="CHEBI:15377"/>
        <dbReference type="ChEBI" id="CHEBI:15378"/>
        <dbReference type="ChEBI" id="CHEBI:33019"/>
        <dbReference type="ChEBI" id="CHEBI:143553"/>
        <dbReference type="ChEBI" id="CHEBI:145694"/>
    </reaction>
</comment>
<evidence type="ECO:0000313" key="19">
    <source>
        <dbReference type="Proteomes" id="UP000651112"/>
    </source>
</evidence>
<keyword evidence="6" id="KW-0227">DNA damage</keyword>
<evidence type="ECO:0000256" key="15">
    <source>
        <dbReference type="ARBA" id="ARBA00041979"/>
    </source>
</evidence>